<protein>
    <recommendedName>
        <fullName evidence="2">EamA domain-containing protein</fullName>
    </recommendedName>
</protein>
<dbReference type="EMBL" id="HBII01015606">
    <property type="protein sequence ID" value="CAE0347738.1"/>
    <property type="molecule type" value="Transcribed_RNA"/>
</dbReference>
<name>A0A7S3J7E2_9SPIT</name>
<gene>
    <name evidence="1" type="ORF">EHAR0213_LOCUS6649</name>
</gene>
<evidence type="ECO:0008006" key="2">
    <source>
        <dbReference type="Google" id="ProtNLM"/>
    </source>
</evidence>
<dbReference type="InterPro" id="IPR037185">
    <property type="entry name" value="EmrE-like"/>
</dbReference>
<dbReference type="SUPFAM" id="SSF103481">
    <property type="entry name" value="Multidrug resistance efflux transporter EmrE"/>
    <property type="match status" value="1"/>
</dbReference>
<organism evidence="1">
    <name type="scientific">Euplotes harpa</name>
    <dbReference type="NCBI Taxonomy" id="151035"/>
    <lineage>
        <taxon>Eukaryota</taxon>
        <taxon>Sar</taxon>
        <taxon>Alveolata</taxon>
        <taxon>Ciliophora</taxon>
        <taxon>Intramacronucleata</taxon>
        <taxon>Spirotrichea</taxon>
        <taxon>Hypotrichia</taxon>
        <taxon>Euplotida</taxon>
        <taxon>Euplotidae</taxon>
        <taxon>Euplotes</taxon>
    </lineage>
</organism>
<accession>A0A7S3J7E2</accession>
<sequence length="117" mass="12830">MLLVVSPIAGIVNNVSFFAAYHYWPMQIIAGTILLQPYISQVVGVLLGQDEIPGFRTGFGLAVIAVGISIASYGTKIKTTEEANCILRDDNVPETIQLSLIEEMRSEHSERDQRAHA</sequence>
<proteinExistence type="predicted"/>
<evidence type="ECO:0000313" key="1">
    <source>
        <dbReference type="EMBL" id="CAE0347738.1"/>
    </source>
</evidence>
<reference evidence="1" key="1">
    <citation type="submission" date="2021-01" db="EMBL/GenBank/DDBJ databases">
        <authorList>
            <person name="Corre E."/>
            <person name="Pelletier E."/>
            <person name="Niang G."/>
            <person name="Scheremetjew M."/>
            <person name="Finn R."/>
            <person name="Kale V."/>
            <person name="Holt S."/>
            <person name="Cochrane G."/>
            <person name="Meng A."/>
            <person name="Brown T."/>
            <person name="Cohen L."/>
        </authorList>
    </citation>
    <scope>NUCLEOTIDE SEQUENCE</scope>
    <source>
        <strain evidence="1">FSP1.4</strain>
    </source>
</reference>
<dbReference type="AlphaFoldDB" id="A0A7S3J7E2"/>